<keyword evidence="1" id="KW-0472">Membrane</keyword>
<feature type="transmembrane region" description="Helical" evidence="1">
    <location>
        <begin position="26"/>
        <end position="44"/>
    </location>
</feature>
<protein>
    <recommendedName>
        <fullName evidence="2">DUF3615 domain-containing protein</fullName>
    </recommendedName>
</protein>
<gene>
    <name evidence="3" type="ORF">EJB05_33779</name>
</gene>
<dbReference type="EMBL" id="RWGY01000029">
    <property type="protein sequence ID" value="TVU17728.1"/>
    <property type="molecule type" value="Genomic_DNA"/>
</dbReference>
<dbReference type="InterPro" id="IPR022059">
    <property type="entry name" value="DUF3615"/>
</dbReference>
<reference evidence="3 4" key="1">
    <citation type="journal article" date="2019" name="Sci. Rep.">
        <title>A high-quality genome of Eragrostis curvula grass provides insights into Poaceae evolution and supports new strategies to enhance forage quality.</title>
        <authorList>
            <person name="Carballo J."/>
            <person name="Santos B.A.C.M."/>
            <person name="Zappacosta D."/>
            <person name="Garbus I."/>
            <person name="Selva J.P."/>
            <person name="Gallo C.A."/>
            <person name="Diaz A."/>
            <person name="Albertini E."/>
            <person name="Caccamo M."/>
            <person name="Echenique V."/>
        </authorList>
    </citation>
    <scope>NUCLEOTIDE SEQUENCE [LARGE SCALE GENOMIC DNA]</scope>
    <source>
        <strain evidence="4">cv. Victoria</strain>
        <tissue evidence="3">Leaf</tissue>
    </source>
</reference>
<evidence type="ECO:0000259" key="2">
    <source>
        <dbReference type="Pfam" id="PF12274"/>
    </source>
</evidence>
<dbReference type="AlphaFoldDB" id="A0A5J9U3B7"/>
<keyword evidence="4" id="KW-1185">Reference proteome</keyword>
<comment type="caution">
    <text evidence="3">The sequence shown here is derived from an EMBL/GenBank/DDBJ whole genome shotgun (WGS) entry which is preliminary data.</text>
</comment>
<dbReference type="Pfam" id="PF12274">
    <property type="entry name" value="DUF3615"/>
    <property type="match status" value="1"/>
</dbReference>
<dbReference type="Gramene" id="TVU17728">
    <property type="protein sequence ID" value="TVU17728"/>
    <property type="gene ID" value="EJB05_33779"/>
</dbReference>
<dbReference type="PANTHER" id="PTHR33326:SF38">
    <property type="entry name" value="EXPRESSED PROTEIN"/>
    <property type="match status" value="1"/>
</dbReference>
<sequence length="286" mass="32929">MGINQQNFQPVPPVLSAHIHGGKKGSLFWGLWCMLVTTVVMYLMQTIIAPSADGEALSSRSAEQQELQENLSYPVFDSVEDFFEYLWENADSVLRGKAGPMPEQPLVEKFESQLVLEPDQSQLVLASEDAQPVVAHGQKCSKEEIVQNGKKWMIEEVMVAFRKYRKRKNDLKDLDYEFDELHHQCFNVESYDKIFHHFNFTVKMKKPSSSDWTSTLYFAEVKEIFSHKIYFCSPLEPYENGLCYACKNQGIDDLKHPIIGAFDRGSPDSKAPFIYDDDSDYDDFYI</sequence>
<evidence type="ECO:0000256" key="1">
    <source>
        <dbReference type="SAM" id="Phobius"/>
    </source>
</evidence>
<feature type="domain" description="DUF3615" evidence="2">
    <location>
        <begin position="157"/>
        <end position="257"/>
    </location>
</feature>
<dbReference type="OrthoDB" id="684795at2759"/>
<dbReference type="Proteomes" id="UP000324897">
    <property type="component" value="Chromosome 7"/>
</dbReference>
<name>A0A5J9U3B7_9POAL</name>
<keyword evidence="1" id="KW-0812">Transmembrane</keyword>
<dbReference type="PANTHER" id="PTHR33326">
    <property type="entry name" value="OS05G0543800 PROTEIN"/>
    <property type="match status" value="1"/>
</dbReference>
<keyword evidence="1" id="KW-1133">Transmembrane helix</keyword>
<organism evidence="3 4">
    <name type="scientific">Eragrostis curvula</name>
    <name type="common">weeping love grass</name>
    <dbReference type="NCBI Taxonomy" id="38414"/>
    <lineage>
        <taxon>Eukaryota</taxon>
        <taxon>Viridiplantae</taxon>
        <taxon>Streptophyta</taxon>
        <taxon>Embryophyta</taxon>
        <taxon>Tracheophyta</taxon>
        <taxon>Spermatophyta</taxon>
        <taxon>Magnoliopsida</taxon>
        <taxon>Liliopsida</taxon>
        <taxon>Poales</taxon>
        <taxon>Poaceae</taxon>
        <taxon>PACMAD clade</taxon>
        <taxon>Chloridoideae</taxon>
        <taxon>Eragrostideae</taxon>
        <taxon>Eragrostidinae</taxon>
        <taxon>Eragrostis</taxon>
    </lineage>
</organism>
<proteinExistence type="predicted"/>
<accession>A0A5J9U3B7</accession>
<feature type="non-terminal residue" evidence="3">
    <location>
        <position position="1"/>
    </location>
</feature>
<evidence type="ECO:0000313" key="4">
    <source>
        <dbReference type="Proteomes" id="UP000324897"/>
    </source>
</evidence>
<evidence type="ECO:0000313" key="3">
    <source>
        <dbReference type="EMBL" id="TVU17728.1"/>
    </source>
</evidence>